<evidence type="ECO:0000313" key="2">
    <source>
        <dbReference type="EMBL" id="ORA10182.1"/>
    </source>
</evidence>
<dbReference type="RefSeq" id="WP_083066238.1">
    <property type="nucleotide sequence ID" value="NZ_MVHG01000067.1"/>
</dbReference>
<organism evidence="2 3">
    <name type="scientific">Mycobacterium arosiense ATCC BAA-1401 = DSM 45069</name>
    <dbReference type="NCBI Taxonomy" id="1265311"/>
    <lineage>
        <taxon>Bacteria</taxon>
        <taxon>Bacillati</taxon>
        <taxon>Actinomycetota</taxon>
        <taxon>Actinomycetes</taxon>
        <taxon>Mycobacteriales</taxon>
        <taxon>Mycobacteriaceae</taxon>
        <taxon>Mycobacterium</taxon>
        <taxon>Mycobacterium avium complex (MAC)</taxon>
    </lineage>
</organism>
<proteinExistence type="predicted"/>
<keyword evidence="1" id="KW-1133">Transmembrane helix</keyword>
<dbReference type="AlphaFoldDB" id="A0A1W9ZAG3"/>
<dbReference type="Pfam" id="PF04224">
    <property type="entry name" value="DUF417"/>
    <property type="match status" value="1"/>
</dbReference>
<gene>
    <name evidence="2" type="ORF">BST14_20705</name>
</gene>
<dbReference type="OrthoDB" id="1118972at2"/>
<dbReference type="GO" id="GO:1901530">
    <property type="term" value="P:response to hypochlorite"/>
    <property type="evidence" value="ECO:0007669"/>
    <property type="project" value="TreeGrafter"/>
</dbReference>
<dbReference type="EMBL" id="MVHG01000067">
    <property type="protein sequence ID" value="ORA10182.1"/>
    <property type="molecule type" value="Genomic_DNA"/>
</dbReference>
<keyword evidence="1" id="KW-0812">Transmembrane</keyword>
<feature type="transmembrane region" description="Helical" evidence="1">
    <location>
        <begin position="94"/>
        <end position="118"/>
    </location>
</feature>
<dbReference type="PIRSF" id="PIRSF028065">
    <property type="entry name" value="UCP028065"/>
    <property type="match status" value="1"/>
</dbReference>
<evidence type="ECO:0000313" key="3">
    <source>
        <dbReference type="Proteomes" id="UP000192707"/>
    </source>
</evidence>
<feature type="transmembrane region" description="Helical" evidence="1">
    <location>
        <begin position="59"/>
        <end position="82"/>
    </location>
</feature>
<evidence type="ECO:0000256" key="1">
    <source>
        <dbReference type="SAM" id="Phobius"/>
    </source>
</evidence>
<keyword evidence="3" id="KW-1185">Reference proteome</keyword>
<dbReference type="InterPro" id="IPR007339">
    <property type="entry name" value="RclC-like"/>
</dbReference>
<feature type="transmembrane region" description="Helical" evidence="1">
    <location>
        <begin position="21"/>
        <end position="39"/>
    </location>
</feature>
<keyword evidence="1" id="KW-0472">Membrane</keyword>
<name>A0A1W9ZAG3_MYCAI</name>
<dbReference type="InterPro" id="IPR016865">
    <property type="entry name" value="RclC"/>
</dbReference>
<accession>A0A1W9ZAG3</accession>
<comment type="caution">
    <text evidence="2">The sequence shown here is derived from an EMBL/GenBank/DDBJ whole genome shotgun (WGS) entry which is preliminary data.</text>
</comment>
<dbReference type="Proteomes" id="UP000192707">
    <property type="component" value="Unassembled WGS sequence"/>
</dbReference>
<evidence type="ECO:0008006" key="4">
    <source>
        <dbReference type="Google" id="ProtNLM"/>
    </source>
</evidence>
<sequence length="164" mass="17459">MIDQTLAPAAAPALTRWGQLVSRYGLVLVLAWIGFGKYVKMEARVLIQHSPLMSWVYDVFSVTFVAYALGTMEIVAALLIAVRPLWPRASAAGSALAVVLFLGTLSFLFTTPGVVMTYAHGVPVLSALPGQFLIKDLVLIGVALWTLGDSLAAGFAAGKERAPQ</sequence>
<protein>
    <recommendedName>
        <fullName evidence="4">DUF417 domain-containing protein</fullName>
    </recommendedName>
</protein>
<reference evidence="2 3" key="1">
    <citation type="submission" date="2016-12" db="EMBL/GenBank/DDBJ databases">
        <title>The new phylogeny of genus Mycobacterium.</title>
        <authorList>
            <person name="Tortoli E."/>
            <person name="Trovato A."/>
            <person name="Cirillo D.M."/>
        </authorList>
    </citation>
    <scope>NUCLEOTIDE SEQUENCE [LARGE SCALE GENOMIC DNA]</scope>
    <source>
        <strain evidence="2 3">DSM 45069</strain>
    </source>
</reference>
<dbReference type="GO" id="GO:0005886">
    <property type="term" value="C:plasma membrane"/>
    <property type="evidence" value="ECO:0007669"/>
    <property type="project" value="TreeGrafter"/>
</dbReference>
<dbReference type="PANTHER" id="PTHR40106:SF1">
    <property type="entry name" value="INNER MEMBRANE PROTEIN RCLC"/>
    <property type="match status" value="1"/>
</dbReference>
<feature type="transmembrane region" description="Helical" evidence="1">
    <location>
        <begin position="138"/>
        <end position="158"/>
    </location>
</feature>
<dbReference type="PANTHER" id="PTHR40106">
    <property type="entry name" value="INNER MEMBRANE PROTEIN RCLC"/>
    <property type="match status" value="1"/>
</dbReference>